<evidence type="ECO:0000256" key="2">
    <source>
        <dbReference type="ARBA" id="ARBA00012705"/>
    </source>
</evidence>
<dbReference type="InterPro" id="IPR020616">
    <property type="entry name" value="Thiolase_N"/>
</dbReference>
<evidence type="ECO:0000259" key="9">
    <source>
        <dbReference type="Pfam" id="PF00108"/>
    </source>
</evidence>
<dbReference type="InterPro" id="IPR020610">
    <property type="entry name" value="Thiolase_AS"/>
</dbReference>
<feature type="domain" description="Thiolase N-terminal" evidence="9">
    <location>
        <begin position="4"/>
        <end position="263"/>
    </location>
</feature>
<dbReference type="AlphaFoldDB" id="A0AA40MJZ1"/>
<proteinExistence type="inferred from homology"/>
<reference evidence="11 12" key="1">
    <citation type="submission" date="2015-01" db="EMBL/GenBank/DDBJ databases">
        <title>Characterization of Swiss Staphylococcus aureus strains involved in food poisoning.</title>
        <authorList>
            <person name="Crovadore J."/>
            <person name="Chablais R."/>
            <person name="Tonacini J."/>
            <person name="Schnyder B."/>
            <person name="Lefort F."/>
        </authorList>
    </citation>
    <scope>NUCLEOTIDE SEQUENCE [LARGE SCALE GENOMIC DNA]</scope>
    <source>
        <strain evidence="11 12">SA-120</strain>
    </source>
</reference>
<feature type="active site" description="Proton acceptor" evidence="7">
    <location>
        <position position="378"/>
    </location>
</feature>
<dbReference type="GO" id="GO:0003985">
    <property type="term" value="F:acetyl-CoA C-acetyltransferase activity"/>
    <property type="evidence" value="ECO:0007669"/>
    <property type="project" value="UniProtKB-EC"/>
</dbReference>
<dbReference type="InterPro" id="IPR002155">
    <property type="entry name" value="Thiolase"/>
</dbReference>
<evidence type="ECO:0000313" key="11">
    <source>
        <dbReference type="EMBL" id="KIT97671.1"/>
    </source>
</evidence>
<evidence type="ECO:0000256" key="6">
    <source>
        <dbReference type="ARBA" id="ARBA00030755"/>
    </source>
</evidence>
<evidence type="ECO:0000259" key="10">
    <source>
        <dbReference type="Pfam" id="PF02803"/>
    </source>
</evidence>
<dbReference type="Gene3D" id="3.40.47.10">
    <property type="match status" value="2"/>
</dbReference>
<feature type="active site" description="Acyl-thioester intermediate" evidence="7">
    <location>
        <position position="88"/>
    </location>
</feature>
<feature type="active site" description="Proton acceptor" evidence="7">
    <location>
        <position position="349"/>
    </location>
</feature>
<evidence type="ECO:0000256" key="1">
    <source>
        <dbReference type="ARBA" id="ARBA00010982"/>
    </source>
</evidence>
<evidence type="ECO:0000256" key="7">
    <source>
        <dbReference type="PIRSR" id="PIRSR000429-1"/>
    </source>
</evidence>
<dbReference type="SUPFAM" id="SSF53901">
    <property type="entry name" value="Thiolase-like"/>
    <property type="match status" value="2"/>
</dbReference>
<dbReference type="PROSITE" id="PS00737">
    <property type="entry name" value="THIOLASE_2"/>
    <property type="match status" value="1"/>
</dbReference>
<evidence type="ECO:0000313" key="12">
    <source>
        <dbReference type="Proteomes" id="UP000032274"/>
    </source>
</evidence>
<evidence type="ECO:0000256" key="8">
    <source>
        <dbReference type="RuleBase" id="RU003557"/>
    </source>
</evidence>
<dbReference type="Proteomes" id="UP000032274">
    <property type="component" value="Unassembled WGS sequence"/>
</dbReference>
<dbReference type="InterPro" id="IPR020615">
    <property type="entry name" value="Thiolase_acyl_enz_int_AS"/>
</dbReference>
<dbReference type="PROSITE" id="PS00099">
    <property type="entry name" value="THIOLASE_3"/>
    <property type="match status" value="1"/>
</dbReference>
<evidence type="ECO:0000256" key="3">
    <source>
        <dbReference type="ARBA" id="ARBA00014048"/>
    </source>
</evidence>
<dbReference type="RefSeq" id="WP_000199087.1">
    <property type="nucleotide sequence ID" value="NZ_CP038268.1"/>
</dbReference>
<name>A0AA40MJZ1_STAAU</name>
<dbReference type="EMBL" id="JXIG01000620">
    <property type="protein sequence ID" value="KIT97671.1"/>
    <property type="molecule type" value="Genomic_DNA"/>
</dbReference>
<comment type="caution">
    <text evidence="11">The sequence shown here is derived from an EMBL/GenBank/DDBJ whole genome shotgun (WGS) entry which is preliminary data.</text>
</comment>
<dbReference type="Pfam" id="PF00108">
    <property type="entry name" value="Thiolase_N"/>
    <property type="match status" value="1"/>
</dbReference>
<dbReference type="PANTHER" id="PTHR18919:SF107">
    <property type="entry name" value="ACETYL-COA ACETYLTRANSFERASE, CYTOSOLIC"/>
    <property type="match status" value="1"/>
</dbReference>
<comment type="similarity">
    <text evidence="1 8">Belongs to the thiolase-like superfamily. Thiolase family.</text>
</comment>
<dbReference type="PIRSF" id="PIRSF000429">
    <property type="entry name" value="Ac-CoA_Ac_transf"/>
    <property type="match status" value="1"/>
</dbReference>
<evidence type="ECO:0000256" key="5">
    <source>
        <dbReference type="ARBA" id="ARBA00023315"/>
    </source>
</evidence>
<sequence length="393" mass="41517">MTRVVLAAAYRTPIGVFGGAFKDVPAYDLGATLIEHIIKETGLNPSEINEVIIGNVLQAGQGQNPARIAAMKGGLPETVPAFTVNKVCGSGLKSIQLAYQSIVTGENDIVLAGGMENMSQSPMLVNNSRFGFKMGHQSMVDSMVYDGLTDVFNQYHMGITAENLVEQYGISREEQDTFAVNSQQKAVRAQQNGGFDSEIVPVSIPQRKGEPIVVSKDEGVRGDASVEKLSRLRPAFKKDGTVTAGNASGINDGAAMMLVMSEDKAKELNIEPLAVLDGFGSHGVDPSIMGIAPVGAVEKALKRSKKELSDIDVFELNEAFAAQSLAVDRELKLPPEKVNVKGGAIALGHPIGASGARVLVTLLHQLNDEVETGLTSLCIGGGQAIAAVVSKYK</sequence>
<dbReference type="PROSITE" id="PS00098">
    <property type="entry name" value="THIOLASE_1"/>
    <property type="match status" value="1"/>
</dbReference>
<accession>A0AA40MJZ1</accession>
<organism evidence="11 12">
    <name type="scientific">Staphylococcus aureus</name>
    <dbReference type="NCBI Taxonomy" id="1280"/>
    <lineage>
        <taxon>Bacteria</taxon>
        <taxon>Bacillati</taxon>
        <taxon>Bacillota</taxon>
        <taxon>Bacilli</taxon>
        <taxon>Bacillales</taxon>
        <taxon>Staphylococcaceae</taxon>
        <taxon>Staphylococcus</taxon>
    </lineage>
</organism>
<dbReference type="CDD" id="cd00751">
    <property type="entry name" value="thiolase"/>
    <property type="match status" value="1"/>
</dbReference>
<dbReference type="PANTHER" id="PTHR18919">
    <property type="entry name" value="ACETYL-COA C-ACYLTRANSFERASE"/>
    <property type="match status" value="1"/>
</dbReference>
<gene>
    <name evidence="11" type="ORF">QU38_04320</name>
</gene>
<protein>
    <recommendedName>
        <fullName evidence="3">Probable acetyl-CoA acyltransferase</fullName>
        <ecNumber evidence="2">2.3.1.9</ecNumber>
    </recommendedName>
    <alternativeName>
        <fullName evidence="6">Acetoacetyl-CoA thiolase</fullName>
    </alternativeName>
</protein>
<evidence type="ECO:0000256" key="4">
    <source>
        <dbReference type="ARBA" id="ARBA00022679"/>
    </source>
</evidence>
<feature type="domain" description="Thiolase C-terminal" evidence="10">
    <location>
        <begin position="271"/>
        <end position="390"/>
    </location>
</feature>
<keyword evidence="4 8" id="KW-0808">Transferase</keyword>
<dbReference type="NCBIfam" id="TIGR01930">
    <property type="entry name" value="AcCoA-C-Actrans"/>
    <property type="match status" value="1"/>
</dbReference>
<dbReference type="InterPro" id="IPR016039">
    <property type="entry name" value="Thiolase-like"/>
</dbReference>
<dbReference type="FunFam" id="3.40.47.10:FF:000010">
    <property type="entry name" value="Acetyl-CoA acetyltransferase (Thiolase)"/>
    <property type="match status" value="1"/>
</dbReference>
<dbReference type="Pfam" id="PF02803">
    <property type="entry name" value="Thiolase_C"/>
    <property type="match status" value="1"/>
</dbReference>
<dbReference type="InterPro" id="IPR020613">
    <property type="entry name" value="Thiolase_CS"/>
</dbReference>
<dbReference type="EC" id="2.3.1.9" evidence="2"/>
<keyword evidence="5 8" id="KW-0012">Acyltransferase</keyword>
<dbReference type="InterPro" id="IPR020617">
    <property type="entry name" value="Thiolase_C"/>
</dbReference>